<feature type="transmembrane region" description="Helical" evidence="6">
    <location>
        <begin position="42"/>
        <end position="62"/>
    </location>
</feature>
<accession>E7RMK5</accession>
<dbReference type="Pfam" id="PF07690">
    <property type="entry name" value="MFS_1"/>
    <property type="match status" value="2"/>
</dbReference>
<dbReference type="InterPro" id="IPR004752">
    <property type="entry name" value="AmpG_permease/AT-1"/>
</dbReference>
<keyword evidence="3 6" id="KW-0812">Transmembrane</keyword>
<gene>
    <name evidence="7" type="primary">ampG</name>
    <name evidence="7" type="ORF">HMPREF0663_10355</name>
</gene>
<dbReference type="InterPro" id="IPR011701">
    <property type="entry name" value="MFS"/>
</dbReference>
<evidence type="ECO:0000256" key="2">
    <source>
        <dbReference type="ARBA" id="ARBA00022448"/>
    </source>
</evidence>
<sequence length="433" mass="48822">MNDNKRKSLWVWIPSLYFTEGLPYAAVMMLSVVMYAKMGISNAAITFWTGLFGLPWVIKPLWSPFVDIFKTKRWWIVTMQFLMGCGLAGIAFVIPMSFFFQATLAIFFLLAFSSSTHDIAADGFYLLALNEKERALWVGIRSTFYRVSMVVGQGLLVIVAGWLEKIGTIRFSWTVTYFITAGFMVLMFLYHRFILPHPASDVSVAGEGHKTAHDVLREFLITFKTFFKKRYVLPAVFFMLFYRLPESLLQRIISPFLLDRTANGGLGISTEELGWIYGIFGVVGLLAGGIIGGIAIAKGGLKRWLWPMACSIMLSCGAFVYLSMAQPSDFWLINGFVFIEQFGYGFGFTAYMLYLMEFSEGAHKTAHYAFCTGLMALGNLAGMVSGAIQECIGYQNFFLFVMSTCLVTILVCLFIRLDLPKEEDTEEYGPYNE</sequence>
<evidence type="ECO:0000313" key="8">
    <source>
        <dbReference type="Proteomes" id="UP000005580"/>
    </source>
</evidence>
<feature type="transmembrane region" description="Helical" evidence="6">
    <location>
        <begin position="366"/>
        <end position="388"/>
    </location>
</feature>
<comment type="subcellular location">
    <subcellularLocation>
        <location evidence="1">Membrane</location>
        <topology evidence="1">Multi-pass membrane protein</topology>
    </subcellularLocation>
</comment>
<proteinExistence type="predicted"/>
<dbReference type="SUPFAM" id="SSF103473">
    <property type="entry name" value="MFS general substrate transporter"/>
    <property type="match status" value="1"/>
</dbReference>
<evidence type="ECO:0000256" key="3">
    <source>
        <dbReference type="ARBA" id="ARBA00022692"/>
    </source>
</evidence>
<organism evidence="7 8">
    <name type="scientific">Hoylesella oralis ATCC 33269</name>
    <dbReference type="NCBI Taxonomy" id="873533"/>
    <lineage>
        <taxon>Bacteria</taxon>
        <taxon>Pseudomonadati</taxon>
        <taxon>Bacteroidota</taxon>
        <taxon>Bacteroidia</taxon>
        <taxon>Bacteroidales</taxon>
        <taxon>Prevotellaceae</taxon>
        <taxon>Hoylesella</taxon>
    </lineage>
</organism>
<dbReference type="PANTHER" id="PTHR12778">
    <property type="entry name" value="SOLUTE CARRIER FAMILY 33 ACETYL-COA TRANSPORTER -RELATED"/>
    <property type="match status" value="1"/>
</dbReference>
<dbReference type="Gene3D" id="1.20.1250.20">
    <property type="entry name" value="MFS general substrate transporter like domains"/>
    <property type="match status" value="2"/>
</dbReference>
<dbReference type="STRING" id="28134.SAMN05444288_0506"/>
<evidence type="ECO:0000256" key="1">
    <source>
        <dbReference type="ARBA" id="ARBA00004141"/>
    </source>
</evidence>
<dbReference type="PANTHER" id="PTHR12778:SF10">
    <property type="entry name" value="MAJOR FACILITATOR SUPERFAMILY DOMAIN-CONTAINING PROTEIN 3"/>
    <property type="match status" value="1"/>
</dbReference>
<evidence type="ECO:0000256" key="6">
    <source>
        <dbReference type="SAM" id="Phobius"/>
    </source>
</evidence>
<dbReference type="eggNOG" id="COG2814">
    <property type="taxonomic scope" value="Bacteria"/>
</dbReference>
<feature type="transmembrane region" description="Helical" evidence="6">
    <location>
        <begin position="74"/>
        <end position="98"/>
    </location>
</feature>
<feature type="transmembrane region" description="Helical" evidence="6">
    <location>
        <begin position="394"/>
        <end position="415"/>
    </location>
</feature>
<evidence type="ECO:0000313" key="7">
    <source>
        <dbReference type="EMBL" id="EFZ37986.1"/>
    </source>
</evidence>
<feature type="transmembrane region" description="Helical" evidence="6">
    <location>
        <begin position="330"/>
        <end position="354"/>
    </location>
</feature>
<dbReference type="EC" id="3.5.2.6" evidence="7"/>
<dbReference type="EMBL" id="AEPE02000002">
    <property type="protein sequence ID" value="EFZ37986.1"/>
    <property type="molecule type" value="Genomic_DNA"/>
</dbReference>
<comment type="caution">
    <text evidence="7">The sequence shown here is derived from an EMBL/GenBank/DDBJ whole genome shotgun (WGS) entry which is preliminary data.</text>
</comment>
<protein>
    <submittedName>
        <fullName evidence="7">Transporter, major facilitator family protein</fullName>
        <ecNumber evidence="7">3.5.2.6</ecNumber>
    </submittedName>
</protein>
<feature type="transmembrane region" description="Helical" evidence="6">
    <location>
        <begin position="169"/>
        <end position="190"/>
    </location>
</feature>
<keyword evidence="2" id="KW-0813">Transport</keyword>
<name>E7RMK5_9BACT</name>
<dbReference type="GO" id="GO:0022857">
    <property type="term" value="F:transmembrane transporter activity"/>
    <property type="evidence" value="ECO:0007669"/>
    <property type="project" value="InterPro"/>
</dbReference>
<feature type="transmembrane region" description="Helical" evidence="6">
    <location>
        <begin position="144"/>
        <end position="163"/>
    </location>
</feature>
<keyword evidence="4 6" id="KW-1133">Transmembrane helix</keyword>
<reference evidence="7" key="1">
    <citation type="submission" date="2011-01" db="EMBL/GenBank/DDBJ databases">
        <authorList>
            <person name="Muzny D."/>
            <person name="Qin X."/>
            <person name="Buhay C."/>
            <person name="Dugan-Rocha S."/>
            <person name="Ding Y."/>
            <person name="Chen G."/>
            <person name="Hawes A."/>
            <person name="Holder M."/>
            <person name="Jhangiani S."/>
            <person name="Johnson A."/>
            <person name="Khan Z."/>
            <person name="Li Z."/>
            <person name="Liu W."/>
            <person name="Liu X."/>
            <person name="Perez L."/>
            <person name="Shen H."/>
            <person name="Wang Q."/>
            <person name="Watt J."/>
            <person name="Xi L."/>
            <person name="Xin Y."/>
            <person name="Zhou J."/>
            <person name="Deng J."/>
            <person name="Jiang H."/>
            <person name="Liu Y."/>
            <person name="Qu J."/>
            <person name="Song X.-Z."/>
            <person name="Zhang L."/>
            <person name="Villasana D."/>
            <person name="Johnson A."/>
            <person name="Liu J."/>
            <person name="Liyanage D."/>
            <person name="Lorensuhewa L."/>
            <person name="Robinson T."/>
            <person name="Song A."/>
            <person name="Song B.-B."/>
            <person name="Dinh H."/>
            <person name="Thornton R."/>
            <person name="Coyle M."/>
            <person name="Francisco L."/>
            <person name="Jackson L."/>
            <person name="Javaid M."/>
            <person name="Korchina V."/>
            <person name="Kovar C."/>
            <person name="Mata R."/>
            <person name="Mathew T."/>
            <person name="Ngo R."/>
            <person name="Nguyen L."/>
            <person name="Nguyen N."/>
            <person name="Okwuonu G."/>
            <person name="Ongeri F."/>
            <person name="Pham C."/>
            <person name="Simmons D."/>
            <person name="Wilczek-Boney K."/>
            <person name="Hale W."/>
            <person name="Jakkamsetti A."/>
            <person name="Pham P."/>
            <person name="Ruth R."/>
            <person name="San Lucas F."/>
            <person name="Warren J."/>
            <person name="Zhang J."/>
            <person name="Zhao Z."/>
            <person name="Zhou C."/>
            <person name="Zhu D."/>
            <person name="Lee S."/>
            <person name="Bess C."/>
            <person name="Blankenburg K."/>
            <person name="Forbes L."/>
            <person name="Fu Q."/>
            <person name="Gubbala S."/>
            <person name="Hirani K."/>
            <person name="Jayaseelan J.C."/>
            <person name="Lara F."/>
            <person name="Munidasa M."/>
            <person name="Palculict T."/>
            <person name="Patil S."/>
            <person name="Pu L.-L."/>
            <person name="Saada N."/>
            <person name="Tang L."/>
            <person name="Weissenberger G."/>
            <person name="Zhu Y."/>
            <person name="Hemphill L."/>
            <person name="Shang Y."/>
            <person name="Youmans B."/>
            <person name="Ayvaz T."/>
            <person name="Ross M."/>
            <person name="Santibanez J."/>
            <person name="Aqrawi P."/>
            <person name="Gross S."/>
            <person name="Joshi V."/>
            <person name="Fowler G."/>
            <person name="Nazareth L."/>
            <person name="Reid J."/>
            <person name="Worley K."/>
            <person name="Petrosino J."/>
            <person name="Highlander S."/>
            <person name="Gibbs R."/>
        </authorList>
    </citation>
    <scope>NUCLEOTIDE SEQUENCE [LARGE SCALE GENOMIC DNA]</scope>
    <source>
        <strain evidence="7">ATCC 33269</strain>
    </source>
</reference>
<feature type="transmembrane region" description="Helical" evidence="6">
    <location>
        <begin position="273"/>
        <end position="297"/>
    </location>
</feature>
<dbReference type="GO" id="GO:0016020">
    <property type="term" value="C:membrane"/>
    <property type="evidence" value="ECO:0007669"/>
    <property type="project" value="UniProtKB-SubCell"/>
</dbReference>
<dbReference type="Proteomes" id="UP000005580">
    <property type="component" value="Unassembled WGS sequence"/>
</dbReference>
<feature type="transmembrane region" description="Helical" evidence="6">
    <location>
        <begin position="231"/>
        <end position="253"/>
    </location>
</feature>
<feature type="transmembrane region" description="Helical" evidence="6">
    <location>
        <begin position="304"/>
        <end position="324"/>
    </location>
</feature>
<dbReference type="GO" id="GO:0008800">
    <property type="term" value="F:beta-lactamase activity"/>
    <property type="evidence" value="ECO:0007669"/>
    <property type="project" value="UniProtKB-EC"/>
</dbReference>
<evidence type="ECO:0000256" key="4">
    <source>
        <dbReference type="ARBA" id="ARBA00022989"/>
    </source>
</evidence>
<keyword evidence="5 6" id="KW-0472">Membrane</keyword>
<feature type="transmembrane region" description="Helical" evidence="6">
    <location>
        <begin position="12"/>
        <end position="36"/>
    </location>
</feature>
<dbReference type="AlphaFoldDB" id="E7RMK5"/>
<dbReference type="HOGENOM" id="CLU_029352_0_0_10"/>
<dbReference type="RefSeq" id="WP_004369044.1">
    <property type="nucleotide sequence ID" value="NZ_GL833119.1"/>
</dbReference>
<evidence type="ECO:0000256" key="5">
    <source>
        <dbReference type="ARBA" id="ARBA00023136"/>
    </source>
</evidence>
<dbReference type="InterPro" id="IPR036259">
    <property type="entry name" value="MFS_trans_sf"/>
</dbReference>
<keyword evidence="7" id="KW-0378">Hydrolase</keyword>
<keyword evidence="8" id="KW-1185">Reference proteome</keyword>